<reference evidence="8 9" key="1">
    <citation type="journal article" date="2011" name="Science">
        <title>The Selaginella genome identifies genetic changes associated with the evolution of vascular plants.</title>
        <authorList>
            <person name="Banks J.A."/>
            <person name="Nishiyama T."/>
            <person name="Hasebe M."/>
            <person name="Bowman J.L."/>
            <person name="Gribskov M."/>
            <person name="dePamphilis C."/>
            <person name="Albert V.A."/>
            <person name="Aono N."/>
            <person name="Aoyama T."/>
            <person name="Ambrose B.A."/>
            <person name="Ashton N.W."/>
            <person name="Axtell M.J."/>
            <person name="Barker E."/>
            <person name="Barker M.S."/>
            <person name="Bennetzen J.L."/>
            <person name="Bonawitz N.D."/>
            <person name="Chapple C."/>
            <person name="Cheng C."/>
            <person name="Correa L.G."/>
            <person name="Dacre M."/>
            <person name="DeBarry J."/>
            <person name="Dreyer I."/>
            <person name="Elias M."/>
            <person name="Engstrom E.M."/>
            <person name="Estelle M."/>
            <person name="Feng L."/>
            <person name="Finet C."/>
            <person name="Floyd S.K."/>
            <person name="Frommer W.B."/>
            <person name="Fujita T."/>
            <person name="Gramzow L."/>
            <person name="Gutensohn M."/>
            <person name="Harholt J."/>
            <person name="Hattori M."/>
            <person name="Heyl A."/>
            <person name="Hirai T."/>
            <person name="Hiwatashi Y."/>
            <person name="Ishikawa M."/>
            <person name="Iwata M."/>
            <person name="Karol K.G."/>
            <person name="Koehler B."/>
            <person name="Kolukisaoglu U."/>
            <person name="Kubo M."/>
            <person name="Kurata T."/>
            <person name="Lalonde S."/>
            <person name="Li K."/>
            <person name="Li Y."/>
            <person name="Litt A."/>
            <person name="Lyons E."/>
            <person name="Manning G."/>
            <person name="Maruyama T."/>
            <person name="Michael T.P."/>
            <person name="Mikami K."/>
            <person name="Miyazaki S."/>
            <person name="Morinaga S."/>
            <person name="Murata T."/>
            <person name="Mueller-Roeber B."/>
            <person name="Nelson D.R."/>
            <person name="Obara M."/>
            <person name="Oguri Y."/>
            <person name="Olmstead R.G."/>
            <person name="Onodera N."/>
            <person name="Petersen B.L."/>
            <person name="Pils B."/>
            <person name="Prigge M."/>
            <person name="Rensing S.A."/>
            <person name="Riano-Pachon D.M."/>
            <person name="Roberts A.W."/>
            <person name="Sato Y."/>
            <person name="Scheller H.V."/>
            <person name="Schulz B."/>
            <person name="Schulz C."/>
            <person name="Shakirov E.V."/>
            <person name="Shibagaki N."/>
            <person name="Shinohara N."/>
            <person name="Shippen D.E."/>
            <person name="Soerensen I."/>
            <person name="Sotooka R."/>
            <person name="Sugimoto N."/>
            <person name="Sugita M."/>
            <person name="Sumikawa N."/>
            <person name="Tanurdzic M."/>
            <person name="Theissen G."/>
            <person name="Ulvskov P."/>
            <person name="Wakazuki S."/>
            <person name="Weng J.K."/>
            <person name="Willats W.W."/>
            <person name="Wipf D."/>
            <person name="Wolf P.G."/>
            <person name="Yang L."/>
            <person name="Zimmer A.D."/>
            <person name="Zhu Q."/>
            <person name="Mitros T."/>
            <person name="Hellsten U."/>
            <person name="Loque D."/>
            <person name="Otillar R."/>
            <person name="Salamov A."/>
            <person name="Schmutz J."/>
            <person name="Shapiro H."/>
            <person name="Lindquist E."/>
            <person name="Lucas S."/>
            <person name="Rokhsar D."/>
            <person name="Grigoriev I.V."/>
        </authorList>
    </citation>
    <scope>NUCLEOTIDE SEQUENCE [LARGE SCALE GENOMIC DNA]</scope>
</reference>
<evidence type="ECO:0000256" key="5">
    <source>
        <dbReference type="ARBA" id="ARBA00022679"/>
    </source>
</evidence>
<evidence type="ECO:0008006" key="10">
    <source>
        <dbReference type="Google" id="ProtNLM"/>
    </source>
</evidence>
<dbReference type="InterPro" id="IPR015424">
    <property type="entry name" value="PyrdxlP-dep_Trfase"/>
</dbReference>
<gene>
    <name evidence="8" type="ORF">SELMODRAFT_408729</name>
</gene>
<dbReference type="AlphaFoldDB" id="D8R9S4"/>
<accession>D8R9S4</accession>
<organism evidence="9">
    <name type="scientific">Selaginella moellendorffii</name>
    <name type="common">Spikemoss</name>
    <dbReference type="NCBI Taxonomy" id="88036"/>
    <lineage>
        <taxon>Eukaryota</taxon>
        <taxon>Viridiplantae</taxon>
        <taxon>Streptophyta</taxon>
        <taxon>Embryophyta</taxon>
        <taxon>Tracheophyta</taxon>
        <taxon>Lycopodiopsida</taxon>
        <taxon>Selaginellales</taxon>
        <taxon>Selaginellaceae</taxon>
        <taxon>Selaginella</taxon>
    </lineage>
</organism>
<comment type="subunit">
    <text evidence="3">Homodimer.</text>
</comment>
<dbReference type="Proteomes" id="UP000001514">
    <property type="component" value="Unassembled WGS sequence"/>
</dbReference>
<evidence type="ECO:0000313" key="9">
    <source>
        <dbReference type="Proteomes" id="UP000001514"/>
    </source>
</evidence>
<comment type="cofactor">
    <cofactor evidence="1">
        <name>pyridoxal 5'-phosphate</name>
        <dbReference type="ChEBI" id="CHEBI:597326"/>
    </cofactor>
</comment>
<dbReference type="EMBL" id="GL377574">
    <property type="protein sequence ID" value="EFJ30947.1"/>
    <property type="molecule type" value="Genomic_DNA"/>
</dbReference>
<dbReference type="STRING" id="88036.D8R9S4"/>
<dbReference type="SUPFAM" id="SSF53383">
    <property type="entry name" value="PLP-dependent transferases"/>
    <property type="match status" value="1"/>
</dbReference>
<proteinExistence type="inferred from homology"/>
<dbReference type="InterPro" id="IPR000796">
    <property type="entry name" value="Asp_trans"/>
</dbReference>
<keyword evidence="4" id="KW-0032">Aminotransferase</keyword>
<evidence type="ECO:0000256" key="3">
    <source>
        <dbReference type="ARBA" id="ARBA00011738"/>
    </source>
</evidence>
<dbReference type="eggNOG" id="KOG1411">
    <property type="taxonomic scope" value="Eukaryota"/>
</dbReference>
<comment type="catalytic activity">
    <reaction evidence="7">
        <text>L-aspartate + 2-oxoglutarate = oxaloacetate + L-glutamate</text>
        <dbReference type="Rhea" id="RHEA:21824"/>
        <dbReference type="ChEBI" id="CHEBI:16452"/>
        <dbReference type="ChEBI" id="CHEBI:16810"/>
        <dbReference type="ChEBI" id="CHEBI:29985"/>
        <dbReference type="ChEBI" id="CHEBI:29991"/>
        <dbReference type="EC" id="2.6.1.1"/>
    </reaction>
</comment>
<dbReference type="InParanoid" id="D8R9S4"/>
<dbReference type="InterPro" id="IPR015422">
    <property type="entry name" value="PyrdxlP-dep_Trfase_small"/>
</dbReference>
<name>D8R9S4_SELML</name>
<dbReference type="PANTHER" id="PTHR11879">
    <property type="entry name" value="ASPARTATE AMINOTRANSFERASE"/>
    <property type="match status" value="1"/>
</dbReference>
<dbReference type="HOGENOM" id="CLU_1429552_0_0_1"/>
<dbReference type="GO" id="GO:0004069">
    <property type="term" value="F:L-aspartate:2-oxoglutarate aminotransferase activity"/>
    <property type="evidence" value="ECO:0000318"/>
    <property type="project" value="GO_Central"/>
</dbReference>
<dbReference type="Gene3D" id="3.90.1150.10">
    <property type="entry name" value="Aspartate Aminotransferase, domain 1"/>
    <property type="match status" value="1"/>
</dbReference>
<dbReference type="KEGG" id="smo:SELMODRAFT_408729"/>
<evidence type="ECO:0000256" key="2">
    <source>
        <dbReference type="ARBA" id="ARBA00007441"/>
    </source>
</evidence>
<dbReference type="InterPro" id="IPR015421">
    <property type="entry name" value="PyrdxlP-dep_Trfase_major"/>
</dbReference>
<comment type="similarity">
    <text evidence="2">Belongs to the class-I pyridoxal-phosphate-dependent aminotransferase family.</text>
</comment>
<evidence type="ECO:0000313" key="8">
    <source>
        <dbReference type="EMBL" id="EFJ30947.1"/>
    </source>
</evidence>
<dbReference type="GO" id="GO:0006520">
    <property type="term" value="P:amino acid metabolic process"/>
    <property type="evidence" value="ECO:0007669"/>
    <property type="project" value="InterPro"/>
</dbReference>
<evidence type="ECO:0000256" key="6">
    <source>
        <dbReference type="ARBA" id="ARBA00022898"/>
    </source>
</evidence>
<evidence type="ECO:0000256" key="7">
    <source>
        <dbReference type="ARBA" id="ARBA00049185"/>
    </source>
</evidence>
<keyword evidence="5" id="KW-0808">Transferase</keyword>
<evidence type="ECO:0000256" key="4">
    <source>
        <dbReference type="ARBA" id="ARBA00022576"/>
    </source>
</evidence>
<protein>
    <recommendedName>
        <fullName evidence="10">Aspartate transaminase</fullName>
    </recommendedName>
</protein>
<dbReference type="GO" id="GO:0005739">
    <property type="term" value="C:mitochondrion"/>
    <property type="evidence" value="ECO:0000318"/>
    <property type="project" value="GO_Central"/>
</dbReference>
<dbReference type="Gramene" id="EFJ30947">
    <property type="protein sequence ID" value="EFJ30947"/>
    <property type="gene ID" value="SELMODRAFT_408729"/>
</dbReference>
<dbReference type="PANTHER" id="PTHR11879:SF22">
    <property type="entry name" value="ASPARTATE AMINOTRANSFERASE, MITOCHONDRIAL"/>
    <property type="match status" value="1"/>
</dbReference>
<sequence>MTWGNHFKVFMNAVRTYRYCDNKTRGLDYEGMLEDIGAAPSGSPVLIIGWIQHHSSGKKSGRQSGIEDIHYFMTGFASGSLDKDALAVRTFVAGGGEHFIAQSFAKNMGLYEWTVELKGMADRIISMRHKLCDALRAQGLNKEQLQFMTREYRIHMTLDGRISIAGLSLKTVPLLADAIHAAVTGAKA</sequence>
<dbReference type="Gene3D" id="3.40.640.10">
    <property type="entry name" value="Type I PLP-dependent aspartate aminotransferase-like (Major domain)"/>
    <property type="match status" value="2"/>
</dbReference>
<keyword evidence="6" id="KW-0663">Pyridoxal phosphate</keyword>
<keyword evidence="9" id="KW-1185">Reference proteome</keyword>
<evidence type="ECO:0000256" key="1">
    <source>
        <dbReference type="ARBA" id="ARBA00001933"/>
    </source>
</evidence>